<dbReference type="GO" id="GO:0003723">
    <property type="term" value="F:RNA binding"/>
    <property type="evidence" value="ECO:0007669"/>
    <property type="project" value="InterPro"/>
</dbReference>
<name>A0A1F5KIK4_9BACT</name>
<evidence type="ECO:0000256" key="3">
    <source>
        <dbReference type="ARBA" id="ARBA00022845"/>
    </source>
</evidence>
<dbReference type="InterPro" id="IPR023673">
    <property type="entry name" value="Ribosomal_uL1_CS"/>
</dbReference>
<dbReference type="SUPFAM" id="SSF56808">
    <property type="entry name" value="Ribosomal protein L1"/>
    <property type="match status" value="1"/>
</dbReference>
<evidence type="ECO:0000313" key="7">
    <source>
        <dbReference type="EMBL" id="OGE40742.1"/>
    </source>
</evidence>
<keyword evidence="2" id="KW-0678">Repressor</keyword>
<evidence type="ECO:0000313" key="8">
    <source>
        <dbReference type="Proteomes" id="UP000177328"/>
    </source>
</evidence>
<dbReference type="InterPro" id="IPR002143">
    <property type="entry name" value="Ribosomal_uL1"/>
</dbReference>
<evidence type="ECO:0000256" key="5">
    <source>
        <dbReference type="ARBA" id="ARBA00023274"/>
    </source>
</evidence>
<protein>
    <recommendedName>
        <fullName evidence="6">Ribosomal protein</fullName>
    </recommendedName>
</protein>
<dbReference type="GO" id="GO:0003735">
    <property type="term" value="F:structural constituent of ribosome"/>
    <property type="evidence" value="ECO:0007669"/>
    <property type="project" value="InterPro"/>
</dbReference>
<dbReference type="PANTHER" id="PTHR36427">
    <property type="entry name" value="54S RIBOSOMAL PROTEIN L1, MITOCHONDRIAL"/>
    <property type="match status" value="1"/>
</dbReference>
<dbReference type="GO" id="GO:0006417">
    <property type="term" value="P:regulation of translation"/>
    <property type="evidence" value="ECO:0007669"/>
    <property type="project" value="UniProtKB-KW"/>
</dbReference>
<dbReference type="CDD" id="cd00403">
    <property type="entry name" value="Ribosomal_L1"/>
    <property type="match status" value="1"/>
</dbReference>
<dbReference type="PROSITE" id="PS01199">
    <property type="entry name" value="RIBOSOMAL_L1"/>
    <property type="match status" value="1"/>
</dbReference>
<keyword evidence="5 6" id="KW-0687">Ribonucleoprotein</keyword>
<keyword evidence="4 6" id="KW-0689">Ribosomal protein</keyword>
<dbReference type="PANTHER" id="PTHR36427:SF3">
    <property type="entry name" value="LARGE RIBOSOMAL SUBUNIT PROTEIN UL1M"/>
    <property type="match status" value="1"/>
</dbReference>
<sequence>MVERVRKYPLTEAIDLAKQTSYTKFPTTLAVHINTSQAGVRGLVTLPFAAGKKLRVLAFGKGASESGADLVGTDETVAAIEKSKIDFDVVVATPDWMPRLAKVARVLGPRGLMPNPKSGTITDNLAKAVAELQSGKTEYKTEPNGKVIHLGVGKAEQSTAEIAANIKTLFTTIGKSRVQQLVIAPTMGLGVKIDPASI</sequence>
<accession>A0A1F5KIK4</accession>
<dbReference type="Gene3D" id="3.40.50.790">
    <property type="match status" value="1"/>
</dbReference>
<dbReference type="AlphaFoldDB" id="A0A1F5KIK4"/>
<dbReference type="Gene3D" id="3.30.190.20">
    <property type="match status" value="1"/>
</dbReference>
<keyword evidence="3" id="KW-0810">Translation regulation</keyword>
<dbReference type="InterPro" id="IPR016095">
    <property type="entry name" value="Ribosomal_uL1_3-a/b-sand"/>
</dbReference>
<evidence type="ECO:0000256" key="1">
    <source>
        <dbReference type="ARBA" id="ARBA00010531"/>
    </source>
</evidence>
<dbReference type="PIRSF" id="PIRSF002155">
    <property type="entry name" value="Ribosomal_L1"/>
    <property type="match status" value="1"/>
</dbReference>
<comment type="similarity">
    <text evidence="1 6">Belongs to the universal ribosomal protein uL1 family.</text>
</comment>
<gene>
    <name evidence="7" type="ORF">A3D25_05530</name>
</gene>
<comment type="caution">
    <text evidence="7">The sequence shown here is derived from an EMBL/GenBank/DDBJ whole genome shotgun (WGS) entry which is preliminary data.</text>
</comment>
<dbReference type="InterPro" id="IPR023674">
    <property type="entry name" value="Ribosomal_uL1-like"/>
</dbReference>
<dbReference type="EMBL" id="MFDD01000006">
    <property type="protein sequence ID" value="OGE40742.1"/>
    <property type="molecule type" value="Genomic_DNA"/>
</dbReference>
<organism evidence="7 8">
    <name type="scientific">Candidatus Daviesbacteria bacterium RIFCSPHIGHO2_02_FULL_43_12</name>
    <dbReference type="NCBI Taxonomy" id="1797776"/>
    <lineage>
        <taxon>Bacteria</taxon>
        <taxon>Candidatus Daviesiibacteriota</taxon>
    </lineage>
</organism>
<dbReference type="GO" id="GO:0006412">
    <property type="term" value="P:translation"/>
    <property type="evidence" value="ECO:0007669"/>
    <property type="project" value="InterPro"/>
</dbReference>
<proteinExistence type="inferred from homology"/>
<evidence type="ECO:0000256" key="4">
    <source>
        <dbReference type="ARBA" id="ARBA00022980"/>
    </source>
</evidence>
<evidence type="ECO:0000256" key="6">
    <source>
        <dbReference type="RuleBase" id="RU000659"/>
    </source>
</evidence>
<dbReference type="InterPro" id="IPR028364">
    <property type="entry name" value="Ribosomal_uL1/biogenesis"/>
</dbReference>
<dbReference type="FunFam" id="3.40.50.790:FF:000001">
    <property type="entry name" value="50S ribosomal protein L1"/>
    <property type="match status" value="1"/>
</dbReference>
<reference evidence="7 8" key="1">
    <citation type="journal article" date="2016" name="Nat. Commun.">
        <title>Thousands of microbial genomes shed light on interconnected biogeochemical processes in an aquifer system.</title>
        <authorList>
            <person name="Anantharaman K."/>
            <person name="Brown C.T."/>
            <person name="Hug L.A."/>
            <person name="Sharon I."/>
            <person name="Castelle C.J."/>
            <person name="Probst A.J."/>
            <person name="Thomas B.C."/>
            <person name="Singh A."/>
            <person name="Wilkins M.J."/>
            <person name="Karaoz U."/>
            <person name="Brodie E.L."/>
            <person name="Williams K.H."/>
            <person name="Hubbard S.S."/>
            <person name="Banfield J.F."/>
        </authorList>
    </citation>
    <scope>NUCLEOTIDE SEQUENCE [LARGE SCALE GENOMIC DNA]</scope>
</reference>
<dbReference type="Proteomes" id="UP000177328">
    <property type="component" value="Unassembled WGS sequence"/>
</dbReference>
<dbReference type="GO" id="GO:0015934">
    <property type="term" value="C:large ribosomal subunit"/>
    <property type="evidence" value="ECO:0007669"/>
    <property type="project" value="InterPro"/>
</dbReference>
<dbReference type="Pfam" id="PF00687">
    <property type="entry name" value="Ribosomal_L1"/>
    <property type="match status" value="1"/>
</dbReference>
<evidence type="ECO:0000256" key="2">
    <source>
        <dbReference type="ARBA" id="ARBA00022491"/>
    </source>
</evidence>